<accession>A0A6A5RLJ7</accession>
<dbReference type="EMBL" id="ML978966">
    <property type="protein sequence ID" value="KAF1929295.1"/>
    <property type="molecule type" value="Genomic_DNA"/>
</dbReference>
<dbReference type="AlphaFoldDB" id="A0A6A5RLJ7"/>
<evidence type="ECO:0000313" key="2">
    <source>
        <dbReference type="Proteomes" id="UP000800082"/>
    </source>
</evidence>
<dbReference type="Proteomes" id="UP000800082">
    <property type="component" value="Unassembled WGS sequence"/>
</dbReference>
<evidence type="ECO:0000313" key="1">
    <source>
        <dbReference type="EMBL" id="KAF1929295.1"/>
    </source>
</evidence>
<keyword evidence="2" id="KW-1185">Reference proteome</keyword>
<name>A0A6A5RLJ7_9PLEO</name>
<sequence length="199" mass="22130">MPCLPLEHTCIAGNKRYSPQIRAGACFCEELSDGAFTMQQCLAFKIQSERCGPWTAGGKYRLCLPTWRHTGNRSIVPSFGAQLCVENFLRTQLLLLMRSNSDLGMVRDPCRTRLRKEAPSLIEANGLASLLMAFCFYGFPARGNITSLLIGHLALNVAVTVVSDCHCAARSLERGTWTKPRGHIRSRRMIVCLCCFVQS</sequence>
<reference evidence="1" key="1">
    <citation type="journal article" date="2020" name="Stud. Mycol.">
        <title>101 Dothideomycetes genomes: a test case for predicting lifestyles and emergence of pathogens.</title>
        <authorList>
            <person name="Haridas S."/>
            <person name="Albert R."/>
            <person name="Binder M."/>
            <person name="Bloem J."/>
            <person name="Labutti K."/>
            <person name="Salamov A."/>
            <person name="Andreopoulos B."/>
            <person name="Baker S."/>
            <person name="Barry K."/>
            <person name="Bills G."/>
            <person name="Bluhm B."/>
            <person name="Cannon C."/>
            <person name="Castanera R."/>
            <person name="Culley D."/>
            <person name="Daum C."/>
            <person name="Ezra D."/>
            <person name="Gonzalez J."/>
            <person name="Henrissat B."/>
            <person name="Kuo A."/>
            <person name="Liang C."/>
            <person name="Lipzen A."/>
            <person name="Lutzoni F."/>
            <person name="Magnuson J."/>
            <person name="Mondo S."/>
            <person name="Nolan M."/>
            <person name="Ohm R."/>
            <person name="Pangilinan J."/>
            <person name="Park H.-J."/>
            <person name="Ramirez L."/>
            <person name="Alfaro M."/>
            <person name="Sun H."/>
            <person name="Tritt A."/>
            <person name="Yoshinaga Y."/>
            <person name="Zwiers L.-H."/>
            <person name="Turgeon B."/>
            <person name="Goodwin S."/>
            <person name="Spatafora J."/>
            <person name="Crous P."/>
            <person name="Grigoriev I."/>
        </authorList>
    </citation>
    <scope>NUCLEOTIDE SEQUENCE</scope>
    <source>
        <strain evidence="1">CBS 183.55</strain>
    </source>
</reference>
<gene>
    <name evidence="1" type="ORF">M421DRAFT_135864</name>
</gene>
<dbReference type="RefSeq" id="XP_033449543.1">
    <property type="nucleotide sequence ID" value="XM_033587423.1"/>
</dbReference>
<proteinExistence type="predicted"/>
<dbReference type="GeneID" id="54345069"/>
<protein>
    <submittedName>
        <fullName evidence="1">Uncharacterized protein</fullName>
    </submittedName>
</protein>
<organism evidence="1 2">
    <name type="scientific">Didymella exigua CBS 183.55</name>
    <dbReference type="NCBI Taxonomy" id="1150837"/>
    <lineage>
        <taxon>Eukaryota</taxon>
        <taxon>Fungi</taxon>
        <taxon>Dikarya</taxon>
        <taxon>Ascomycota</taxon>
        <taxon>Pezizomycotina</taxon>
        <taxon>Dothideomycetes</taxon>
        <taxon>Pleosporomycetidae</taxon>
        <taxon>Pleosporales</taxon>
        <taxon>Pleosporineae</taxon>
        <taxon>Didymellaceae</taxon>
        <taxon>Didymella</taxon>
    </lineage>
</organism>